<evidence type="ECO:0000313" key="3">
    <source>
        <dbReference type="Proteomes" id="UP000228896"/>
    </source>
</evidence>
<organism evidence="2 3">
    <name type="scientific">Candidatus Falkowbacteria bacterium CG02_land_8_20_14_3_00_36_14</name>
    <dbReference type="NCBI Taxonomy" id="1974560"/>
    <lineage>
        <taxon>Bacteria</taxon>
        <taxon>Candidatus Falkowiibacteriota</taxon>
    </lineage>
</organism>
<protein>
    <recommendedName>
        <fullName evidence="1">Apea-like HEPN domain-containing protein</fullName>
    </recommendedName>
</protein>
<feature type="domain" description="Apea-like HEPN" evidence="1">
    <location>
        <begin position="224"/>
        <end position="303"/>
    </location>
</feature>
<evidence type="ECO:0000259" key="1">
    <source>
        <dbReference type="Pfam" id="PF18739"/>
    </source>
</evidence>
<dbReference type="Pfam" id="PF18739">
    <property type="entry name" value="HEPN_Apea"/>
    <property type="match status" value="1"/>
</dbReference>
<dbReference type="EMBL" id="PETS01000012">
    <property type="protein sequence ID" value="PIV52069.1"/>
    <property type="molecule type" value="Genomic_DNA"/>
</dbReference>
<sequence length="327" mass="38650">MEQKNKILQIFNLEFEPYIEELKIGSYIFKRVKNYKEAFEGMMCLVNSSSSEFNTQIKVGSHQITATVEIPPKEKKCILPFGDKKLTRLDDILFLLTIFTDRNVFKKDWEDNENIVIISDHRIHQYGGQLACSIKYESRWKDINTGELKTEAEMKNIPVFDYHQINIGFENTINKVLDLILSPKWQNEYEGGYFLFLFKSAMQRQIIETAFISCWTIWEHIFAIRNRKWLDNIAIEQMSGDKKIAFILNEYFPKNIDDTARKNIQKISKTRNRLIHFGKKTEQIDYKEMEMFIRLTEQLIAIILELSPSNIFNSFEALDSFLTCKKK</sequence>
<comment type="caution">
    <text evidence="2">The sequence shown here is derived from an EMBL/GenBank/DDBJ whole genome shotgun (WGS) entry which is preliminary data.</text>
</comment>
<reference evidence="3" key="1">
    <citation type="submission" date="2017-09" db="EMBL/GenBank/DDBJ databases">
        <title>Depth-based differentiation of microbial function through sediment-hosted aquifers and enrichment of novel symbionts in the deep terrestrial subsurface.</title>
        <authorList>
            <person name="Probst A.J."/>
            <person name="Ladd B."/>
            <person name="Jarett J.K."/>
            <person name="Geller-Mcgrath D.E."/>
            <person name="Sieber C.M.K."/>
            <person name="Emerson J.B."/>
            <person name="Anantharaman K."/>
            <person name="Thomas B.C."/>
            <person name="Malmstrom R."/>
            <person name="Stieglmeier M."/>
            <person name="Klingl A."/>
            <person name="Woyke T."/>
            <person name="Ryan C.M."/>
            <person name="Banfield J.F."/>
        </authorList>
    </citation>
    <scope>NUCLEOTIDE SEQUENCE [LARGE SCALE GENOMIC DNA]</scope>
</reference>
<gene>
    <name evidence="2" type="ORF">COS18_00720</name>
</gene>
<dbReference type="InterPro" id="IPR041229">
    <property type="entry name" value="HEPN_Apea"/>
</dbReference>
<dbReference type="AlphaFoldDB" id="A0A2M7DQN9"/>
<dbReference type="Proteomes" id="UP000228896">
    <property type="component" value="Unassembled WGS sequence"/>
</dbReference>
<evidence type="ECO:0000313" key="2">
    <source>
        <dbReference type="EMBL" id="PIV52069.1"/>
    </source>
</evidence>
<name>A0A2M7DQN9_9BACT</name>
<accession>A0A2M7DQN9</accession>
<proteinExistence type="predicted"/>